<feature type="region of interest" description="Disordered" evidence="1">
    <location>
        <begin position="558"/>
        <end position="622"/>
    </location>
</feature>
<dbReference type="EMBL" id="HE601284">
    <property type="protein sequence ID" value="CAP28803.2"/>
    <property type="molecule type" value="Genomic_DNA"/>
</dbReference>
<feature type="region of interest" description="Disordered" evidence="1">
    <location>
        <begin position="1"/>
        <end position="24"/>
    </location>
</feature>
<dbReference type="AlphaFoldDB" id="A8X842"/>
<dbReference type="HOGENOM" id="CLU_022278_0_0_1"/>
<feature type="region of interest" description="Disordered" evidence="1">
    <location>
        <begin position="161"/>
        <end position="190"/>
    </location>
</feature>
<accession>A8X842</accession>
<feature type="region of interest" description="Disordered" evidence="1">
    <location>
        <begin position="219"/>
        <end position="294"/>
    </location>
</feature>
<proteinExistence type="predicted"/>
<dbReference type="InParanoid" id="A8X842"/>
<dbReference type="eggNOG" id="ENOG502THCU">
    <property type="taxonomic scope" value="Eukaryota"/>
</dbReference>
<feature type="compositionally biased region" description="Low complexity" evidence="1">
    <location>
        <begin position="57"/>
        <end position="77"/>
    </location>
</feature>
<gene>
    <name evidence="4" type="primary">xnd-1</name>
    <name evidence="2" type="synonym">Cbr-gak-1</name>
    <name evidence="4" type="synonym">gak-1</name>
    <name evidence="4" type="ORF">CBG08971</name>
    <name evidence="2" type="ORF">CBG_08971</name>
</gene>
<organism evidence="2 3">
    <name type="scientific">Caenorhabditis briggsae</name>
    <dbReference type="NCBI Taxonomy" id="6238"/>
    <lineage>
        <taxon>Eukaryota</taxon>
        <taxon>Metazoa</taxon>
        <taxon>Ecdysozoa</taxon>
        <taxon>Nematoda</taxon>
        <taxon>Chromadorea</taxon>
        <taxon>Rhabditida</taxon>
        <taxon>Rhabditina</taxon>
        <taxon>Rhabditomorpha</taxon>
        <taxon>Rhabditoidea</taxon>
        <taxon>Rhabditidae</taxon>
        <taxon>Peloderinae</taxon>
        <taxon>Caenorhabditis</taxon>
    </lineage>
</organism>
<feature type="compositionally biased region" description="Basic residues" evidence="1">
    <location>
        <begin position="699"/>
        <end position="708"/>
    </location>
</feature>
<feature type="compositionally biased region" description="Low complexity" evidence="1">
    <location>
        <begin position="601"/>
        <end position="618"/>
    </location>
</feature>
<evidence type="ECO:0000313" key="2">
    <source>
        <dbReference type="EMBL" id="CAP28803.2"/>
    </source>
</evidence>
<reference evidence="2 3" key="1">
    <citation type="journal article" date="2003" name="PLoS Biol.">
        <title>The genome sequence of Caenorhabditis briggsae: a platform for comparative genomics.</title>
        <authorList>
            <person name="Stein L.D."/>
            <person name="Bao Z."/>
            <person name="Blasiar D."/>
            <person name="Blumenthal T."/>
            <person name="Brent M.R."/>
            <person name="Chen N."/>
            <person name="Chinwalla A."/>
            <person name="Clarke L."/>
            <person name="Clee C."/>
            <person name="Coghlan A."/>
            <person name="Coulson A."/>
            <person name="D'Eustachio P."/>
            <person name="Fitch D.H."/>
            <person name="Fulton L.A."/>
            <person name="Fulton R.E."/>
            <person name="Griffiths-Jones S."/>
            <person name="Harris T.W."/>
            <person name="Hillier L.W."/>
            <person name="Kamath R."/>
            <person name="Kuwabara P.E."/>
            <person name="Mardis E.R."/>
            <person name="Marra M.A."/>
            <person name="Miner T.L."/>
            <person name="Minx P."/>
            <person name="Mullikin J.C."/>
            <person name="Plumb R.W."/>
            <person name="Rogers J."/>
            <person name="Schein J.E."/>
            <person name="Sohrmann M."/>
            <person name="Spieth J."/>
            <person name="Stajich J.E."/>
            <person name="Wei C."/>
            <person name="Willey D."/>
            <person name="Wilson R.K."/>
            <person name="Durbin R."/>
            <person name="Waterston R.H."/>
        </authorList>
    </citation>
    <scope>NUCLEOTIDE SEQUENCE [LARGE SCALE GENOMIC DNA]</scope>
    <source>
        <strain evidence="2 3">AF16</strain>
    </source>
</reference>
<protein>
    <submittedName>
        <fullName evidence="2">Protein CBR-GAK-1</fullName>
    </submittedName>
</protein>
<dbReference type="Proteomes" id="UP000008549">
    <property type="component" value="Unassembled WGS sequence"/>
</dbReference>
<evidence type="ECO:0000313" key="4">
    <source>
        <dbReference type="WormBase" id="CBG08971"/>
    </source>
</evidence>
<evidence type="ECO:0000313" key="3">
    <source>
        <dbReference type="Proteomes" id="UP000008549"/>
    </source>
</evidence>
<feature type="compositionally biased region" description="Basic and acidic residues" evidence="1">
    <location>
        <begin position="283"/>
        <end position="294"/>
    </location>
</feature>
<keyword evidence="3" id="KW-1185">Reference proteome</keyword>
<feature type="compositionally biased region" description="Polar residues" evidence="1">
    <location>
        <begin position="558"/>
        <end position="569"/>
    </location>
</feature>
<dbReference type="OMA" id="RAHLCDQ"/>
<reference evidence="2 3" key="2">
    <citation type="journal article" date="2011" name="PLoS Genet.">
        <title>Caenorhabditis briggsae recombinant inbred line genotypes reveal inter-strain incompatibility and the evolution of recombination.</title>
        <authorList>
            <person name="Ross J.A."/>
            <person name="Koboldt D.C."/>
            <person name="Staisch J.E."/>
            <person name="Chamberlin H.M."/>
            <person name="Gupta B.P."/>
            <person name="Miller R.D."/>
            <person name="Baird S.E."/>
            <person name="Haag E.S."/>
        </authorList>
    </citation>
    <scope>NUCLEOTIDE SEQUENCE [LARGE SCALE GENOMIC DNA]</scope>
    <source>
        <strain evidence="2 3">AF16</strain>
    </source>
</reference>
<dbReference type="WormBase" id="CBG08971">
    <property type="protein sequence ID" value="CBP45464"/>
    <property type="gene ID" value="WBGene00030650"/>
    <property type="gene designation" value="Cbr-xnd-1"/>
</dbReference>
<name>A8X842_CAEBR</name>
<sequence length="753" mass="82831">MNDLAKNLLKHSQTTDSAPPISPLSFAFMTDEEKAAFKFPASELAEGDTKKDEEQMSPNKNDSNSHSSPSTSPSDSSSRPRKTFKVDDLLIVDDDDEPFSSPDGYEPTAHLGWASFGESIRPPPPTTPPPPPPVLSKVVSAPVPLKRTYKVYVIHQANRAKTKPYDASNHVSAATKRVSGSPVSPTSKLAKKDVADVVSSDSDADVDVVGLDEEESTLLLDVSDSANPPDLPPQSSLGSRFGLKSKRDNRRGYDSEDDDPSSLRYANNFTPPPRLEPQTTENQNRDLPKKIDEDSVELRSSLDAPQSLKSNKPGPVLPLSKSIMEQKKVALGMTRNAVIKKVDSSKSTTKNFTCAPRSVQIPAYTDKAPMTLYSNVNVRFLFVFQSLMESLLQKPGAFHKDARGRCVRCRDRSPVDMSSFKFVDDSTVISVRAHLCDQTRVMIARTAVWNREYSKKLGDRATGTVWQKPDEVTAQMTGFCSATVRRCIEIANLSIVPRCADRIGVSVSEKLKQKSYRNCFSFQKNELASLKSAFENEKFFGQTMRTPHVLTHYYSAKSQNSANKGTTNAHGPPLLPRIGRPPAQKVDEEEEKRHHPLTNYLPSTSLQSTSQETSTSPTDITVPPLKKGVLRWTSIQNPRILRTAHAPYPLPRMAVIPVLKKKDVATTSETASTSSGPLTYVPPKKETKKDQAAAPTTGPRKRGRPKKVKPADGIPSRSTEMTLRSRKKEIPIDQVVQGLVQSLISRISGEASG</sequence>
<dbReference type="STRING" id="6238.A8X842"/>
<dbReference type="FunCoup" id="A8X842">
    <property type="interactions" value="1375"/>
</dbReference>
<feature type="compositionally biased region" description="Pro residues" evidence="1">
    <location>
        <begin position="121"/>
        <end position="134"/>
    </location>
</feature>
<feature type="region of interest" description="Disordered" evidence="1">
    <location>
        <begin position="38"/>
        <end position="135"/>
    </location>
</feature>
<feature type="compositionally biased region" description="Low complexity" evidence="1">
    <location>
        <begin position="666"/>
        <end position="675"/>
    </location>
</feature>
<feature type="region of interest" description="Disordered" evidence="1">
    <location>
        <begin position="666"/>
        <end position="730"/>
    </location>
</feature>
<evidence type="ECO:0000256" key="1">
    <source>
        <dbReference type="SAM" id="MobiDB-lite"/>
    </source>
</evidence>